<dbReference type="PROSITE" id="PS00108">
    <property type="entry name" value="PROTEIN_KINASE_ST"/>
    <property type="match status" value="1"/>
</dbReference>
<sequence>MVDETKKFPEKTTRRFGKYDIIDEIGRGGMGQVFKAYDSELRRYVAIKIIKKAEMDQENIARFFREAQTIAKLQHPNIIAVYDFGSCNGYPFFAMEYIETGSLQTLIKKHSLTHRQMAQIMIKIAKGIDHAHNLGIIHRDLKPDNILMKDSEPIITDFGIAKVANAEKKLSKTGVVFGSPEYMPPEQAKAKSRAVDERSDVYSLGAILYHMLVGHPPFLGKSSLDILYQVANQPPTPPTKFKAMIPKNLERICLKALEKTKVNRYKSAQAFAEDLNSFLSGGAISARRSNLGRIIIHQLAKYKQALIAGVIVAVVMWFANTFSSYHRNVTPQVKMLDQDGVIQCDLISTRQQVKKIFVNDQNIPWQSEKFTLSVPARYGKNELQFHILYTDGKWNRVTKDIVRERPQSSFTYMCDAQRSGRPRQAKAFFANPQQLYVHNSLNLEVIFHPIVVNDVVYFGSSDNHAYAWDMKKREIKWKFLTSLDVVFIAIAKGMVLCSSADQHLYAIDMYNGNLLWRLKTPAITLFSPIVIENHIFIVSQNTLLKMDCEGGVCSKIFQVNNLITSSPCFDGQNIIVRSSNNVYAVDTNGRLRWKTAIANFITPPRMEQSPYYRAPKPTSDVIHNGLLYINATRSIIVIHCATGRVVQSYTTSCAICSDVAVTDDSIYAGCTQGHLHIIHKTTKKDVRLQFFEVVGENRNFIVNTPVVVGDTIYTALHQPNTFESFFFTFSLSKKKKLRHNTRGEISLPFFRKDDMFFTAGNQLYYVNGK</sequence>
<dbReference type="InterPro" id="IPR017441">
    <property type="entry name" value="Protein_kinase_ATP_BS"/>
</dbReference>
<dbReference type="InterPro" id="IPR018391">
    <property type="entry name" value="PQQ_b-propeller_rpt"/>
</dbReference>
<evidence type="ECO:0000313" key="9">
    <source>
        <dbReference type="EMBL" id="BBM82741.1"/>
    </source>
</evidence>
<evidence type="ECO:0000256" key="6">
    <source>
        <dbReference type="ARBA" id="ARBA00022840"/>
    </source>
</evidence>
<dbReference type="CDD" id="cd14014">
    <property type="entry name" value="STKc_PknB_like"/>
    <property type="match status" value="1"/>
</dbReference>
<dbReference type="PANTHER" id="PTHR43289:SF6">
    <property type="entry name" value="SERINE_THREONINE-PROTEIN KINASE NEKL-3"/>
    <property type="match status" value="1"/>
</dbReference>
<feature type="domain" description="Protein kinase" evidence="8">
    <location>
        <begin position="19"/>
        <end position="279"/>
    </location>
</feature>
<dbReference type="GO" id="GO:0004674">
    <property type="term" value="F:protein serine/threonine kinase activity"/>
    <property type="evidence" value="ECO:0007669"/>
    <property type="project" value="UniProtKB-KW"/>
</dbReference>
<keyword evidence="4 7" id="KW-0547">Nucleotide-binding</keyword>
<dbReference type="PROSITE" id="PS00107">
    <property type="entry name" value="PROTEIN_KINASE_ATP"/>
    <property type="match status" value="1"/>
</dbReference>
<dbReference type="FunFam" id="1.10.510.10:FF:000021">
    <property type="entry name" value="Serine/threonine protein kinase"/>
    <property type="match status" value="1"/>
</dbReference>
<keyword evidence="5 9" id="KW-0418">Kinase</keyword>
<evidence type="ECO:0000256" key="2">
    <source>
        <dbReference type="ARBA" id="ARBA00022527"/>
    </source>
</evidence>
<evidence type="ECO:0000256" key="5">
    <source>
        <dbReference type="ARBA" id="ARBA00022777"/>
    </source>
</evidence>
<dbReference type="InterPro" id="IPR015943">
    <property type="entry name" value="WD40/YVTN_repeat-like_dom_sf"/>
</dbReference>
<dbReference type="PANTHER" id="PTHR43289">
    <property type="entry name" value="MITOGEN-ACTIVATED PROTEIN KINASE KINASE KINASE 20-RELATED"/>
    <property type="match status" value="1"/>
</dbReference>
<dbReference type="KEGG" id="uam:UABAM_01084"/>
<evidence type="ECO:0000256" key="7">
    <source>
        <dbReference type="PROSITE-ProRule" id="PRU10141"/>
    </source>
</evidence>
<reference evidence="9 10" key="1">
    <citation type="submission" date="2019-08" db="EMBL/GenBank/DDBJ databases">
        <title>Complete genome sequence of Candidatus Uab amorphum.</title>
        <authorList>
            <person name="Shiratori T."/>
            <person name="Suzuki S."/>
            <person name="Kakizawa Y."/>
            <person name="Ishida K."/>
        </authorList>
    </citation>
    <scope>NUCLEOTIDE SEQUENCE [LARGE SCALE GENOMIC DNA]</scope>
    <source>
        <strain evidence="9 10">SRT547</strain>
    </source>
</reference>
<dbReference type="InterPro" id="IPR008271">
    <property type="entry name" value="Ser/Thr_kinase_AS"/>
</dbReference>
<dbReference type="Gene3D" id="3.30.200.20">
    <property type="entry name" value="Phosphorylase Kinase, domain 1"/>
    <property type="match status" value="1"/>
</dbReference>
<keyword evidence="3" id="KW-0808">Transferase</keyword>
<dbReference type="AlphaFoldDB" id="A0A5S9F204"/>
<dbReference type="Gene3D" id="1.10.510.10">
    <property type="entry name" value="Transferase(Phosphotransferase) domain 1"/>
    <property type="match status" value="1"/>
</dbReference>
<dbReference type="Pfam" id="PF13360">
    <property type="entry name" value="PQQ_2"/>
    <property type="match status" value="1"/>
</dbReference>
<dbReference type="InterPro" id="IPR000719">
    <property type="entry name" value="Prot_kinase_dom"/>
</dbReference>
<dbReference type="EC" id="2.7.11.1" evidence="1"/>
<dbReference type="Pfam" id="PF00069">
    <property type="entry name" value="Pkinase"/>
    <property type="match status" value="1"/>
</dbReference>
<protein>
    <recommendedName>
        <fullName evidence="1">non-specific serine/threonine protein kinase</fullName>
        <ecNumber evidence="1">2.7.11.1</ecNumber>
    </recommendedName>
</protein>
<evidence type="ECO:0000259" key="8">
    <source>
        <dbReference type="PROSITE" id="PS50011"/>
    </source>
</evidence>
<evidence type="ECO:0000256" key="4">
    <source>
        <dbReference type="ARBA" id="ARBA00022741"/>
    </source>
</evidence>
<dbReference type="SMART" id="SM00220">
    <property type="entry name" value="S_TKc"/>
    <property type="match status" value="1"/>
</dbReference>
<dbReference type="EMBL" id="AP019860">
    <property type="protein sequence ID" value="BBM82741.1"/>
    <property type="molecule type" value="Genomic_DNA"/>
</dbReference>
<proteinExistence type="predicted"/>
<dbReference type="SMART" id="SM00564">
    <property type="entry name" value="PQQ"/>
    <property type="match status" value="4"/>
</dbReference>
<name>A0A5S9F204_UABAM</name>
<evidence type="ECO:0000256" key="1">
    <source>
        <dbReference type="ARBA" id="ARBA00012513"/>
    </source>
</evidence>
<dbReference type="Proteomes" id="UP000326354">
    <property type="component" value="Chromosome"/>
</dbReference>
<feature type="binding site" evidence="7">
    <location>
        <position position="52"/>
    </location>
    <ligand>
        <name>ATP</name>
        <dbReference type="ChEBI" id="CHEBI:30616"/>
    </ligand>
</feature>
<dbReference type="PROSITE" id="PS50011">
    <property type="entry name" value="PROTEIN_KINASE_DOM"/>
    <property type="match status" value="1"/>
</dbReference>
<dbReference type="InterPro" id="IPR002372">
    <property type="entry name" value="PQQ_rpt_dom"/>
</dbReference>
<organism evidence="9 10">
    <name type="scientific">Uabimicrobium amorphum</name>
    <dbReference type="NCBI Taxonomy" id="2596890"/>
    <lineage>
        <taxon>Bacteria</taxon>
        <taxon>Pseudomonadati</taxon>
        <taxon>Planctomycetota</taxon>
        <taxon>Candidatus Uabimicrobiia</taxon>
        <taxon>Candidatus Uabimicrobiales</taxon>
        <taxon>Candidatus Uabimicrobiaceae</taxon>
        <taxon>Candidatus Uabimicrobium</taxon>
    </lineage>
</organism>
<keyword evidence="10" id="KW-1185">Reference proteome</keyword>
<accession>A0A5S9F204</accession>
<dbReference type="SUPFAM" id="SSF50998">
    <property type="entry name" value="Quinoprotein alcohol dehydrogenase-like"/>
    <property type="match status" value="1"/>
</dbReference>
<evidence type="ECO:0000256" key="3">
    <source>
        <dbReference type="ARBA" id="ARBA00022679"/>
    </source>
</evidence>
<evidence type="ECO:0000313" key="10">
    <source>
        <dbReference type="Proteomes" id="UP000326354"/>
    </source>
</evidence>
<dbReference type="Gene3D" id="2.130.10.10">
    <property type="entry name" value="YVTN repeat-like/Quinoprotein amine dehydrogenase"/>
    <property type="match status" value="2"/>
</dbReference>
<gene>
    <name evidence="9" type="ORF">UABAM_01084</name>
</gene>
<keyword evidence="2" id="KW-0723">Serine/threonine-protein kinase</keyword>
<dbReference type="SUPFAM" id="SSF56112">
    <property type="entry name" value="Protein kinase-like (PK-like)"/>
    <property type="match status" value="1"/>
</dbReference>
<dbReference type="InterPro" id="IPR011047">
    <property type="entry name" value="Quinoprotein_ADH-like_sf"/>
</dbReference>
<dbReference type="InterPro" id="IPR011009">
    <property type="entry name" value="Kinase-like_dom_sf"/>
</dbReference>
<keyword evidence="6 7" id="KW-0067">ATP-binding</keyword>
<dbReference type="GO" id="GO:0005524">
    <property type="term" value="F:ATP binding"/>
    <property type="evidence" value="ECO:0007669"/>
    <property type="project" value="UniProtKB-UniRule"/>
</dbReference>